<gene>
    <name evidence="3" type="ORF">GJ654_02330</name>
</gene>
<keyword evidence="1" id="KW-0472">Membrane</keyword>
<dbReference type="GO" id="GO:0016020">
    <property type="term" value="C:membrane"/>
    <property type="evidence" value="ECO:0007669"/>
    <property type="project" value="TreeGrafter"/>
</dbReference>
<feature type="transmembrane region" description="Helical" evidence="1">
    <location>
        <begin position="344"/>
        <end position="367"/>
    </location>
</feature>
<evidence type="ECO:0000259" key="2">
    <source>
        <dbReference type="Pfam" id="PF01757"/>
    </source>
</evidence>
<organism evidence="3 4">
    <name type="scientific">Rhodoblastus acidophilus</name>
    <name type="common">Rhodopseudomonas acidophila</name>
    <dbReference type="NCBI Taxonomy" id="1074"/>
    <lineage>
        <taxon>Bacteria</taxon>
        <taxon>Pseudomonadati</taxon>
        <taxon>Pseudomonadota</taxon>
        <taxon>Alphaproteobacteria</taxon>
        <taxon>Hyphomicrobiales</taxon>
        <taxon>Rhodoblastaceae</taxon>
        <taxon>Rhodoblastus</taxon>
    </lineage>
</organism>
<keyword evidence="3" id="KW-0012">Acyltransferase</keyword>
<dbReference type="Proteomes" id="UP000439113">
    <property type="component" value="Unassembled WGS sequence"/>
</dbReference>
<keyword evidence="1" id="KW-1133">Transmembrane helix</keyword>
<feature type="transmembrane region" description="Helical" evidence="1">
    <location>
        <begin position="243"/>
        <end position="262"/>
    </location>
</feature>
<comment type="caution">
    <text evidence="3">The sequence shown here is derived from an EMBL/GenBank/DDBJ whole genome shotgun (WGS) entry which is preliminary data.</text>
</comment>
<dbReference type="GO" id="GO:0016747">
    <property type="term" value="F:acyltransferase activity, transferring groups other than amino-acyl groups"/>
    <property type="evidence" value="ECO:0007669"/>
    <property type="project" value="InterPro"/>
</dbReference>
<name>A0A6N8DHZ9_RHOAC</name>
<dbReference type="OrthoDB" id="9796461at2"/>
<dbReference type="InterPro" id="IPR050879">
    <property type="entry name" value="Acyltransferase_3"/>
</dbReference>
<protein>
    <submittedName>
        <fullName evidence="3">Acyltransferase family protein</fullName>
    </submittedName>
</protein>
<keyword evidence="1" id="KW-0812">Transmembrane</keyword>
<feature type="transmembrane region" description="Helical" evidence="1">
    <location>
        <begin position="305"/>
        <end position="324"/>
    </location>
</feature>
<dbReference type="EMBL" id="WNKS01000001">
    <property type="protein sequence ID" value="MTV29828.1"/>
    <property type="molecule type" value="Genomic_DNA"/>
</dbReference>
<keyword evidence="3" id="KW-0808">Transferase</keyword>
<feature type="transmembrane region" description="Helical" evidence="1">
    <location>
        <begin position="103"/>
        <end position="120"/>
    </location>
</feature>
<sequence length="383" mass="42321">MSDAGGGPDLVAPSGGATERLDFLDAIRGMAALWVMVFHLKIVLEGIGASPLPIWLEPVGFGALGVSLFFVASAFSLFFALARRKDRSSRKFYIRRFFRIAPLFYVFTVLSCLGPDFGPPSDFFGRVLTASFLFNLLPGYQIGAVYAGWSVGVEMVFYVLFPAIFLVVNTLERSVAAWIAAALLLWPLDAGLRWLMASYFSHLTRYPTFDLIFFARFLPVFMIGVIAFHGGFALKKLERSREIGAGLLLAALLGLLAFFYLWRGDGLTELARTHLPWPLIEQSIIFGAFLVGLMNAPSRLLVNRFTCFLGTLSYSIYLVHLPLIMNFKPLYKSVLALSDDGGVQYIACAILTFLVLIPVAGLTYVLIERPGIRLGRLMADALP</sequence>
<feature type="transmembrane region" description="Helical" evidence="1">
    <location>
        <begin position="61"/>
        <end position="82"/>
    </location>
</feature>
<dbReference type="PANTHER" id="PTHR23028">
    <property type="entry name" value="ACETYLTRANSFERASE"/>
    <property type="match status" value="1"/>
</dbReference>
<dbReference type="InterPro" id="IPR002656">
    <property type="entry name" value="Acyl_transf_3_dom"/>
</dbReference>
<feature type="domain" description="Acyltransferase 3" evidence="2">
    <location>
        <begin position="22"/>
        <end position="357"/>
    </location>
</feature>
<dbReference type="GO" id="GO:0000271">
    <property type="term" value="P:polysaccharide biosynthetic process"/>
    <property type="evidence" value="ECO:0007669"/>
    <property type="project" value="TreeGrafter"/>
</dbReference>
<feature type="transmembrane region" description="Helical" evidence="1">
    <location>
        <begin position="211"/>
        <end position="231"/>
    </location>
</feature>
<proteinExistence type="predicted"/>
<evidence type="ECO:0000313" key="4">
    <source>
        <dbReference type="Proteomes" id="UP000439113"/>
    </source>
</evidence>
<feature type="transmembrane region" description="Helical" evidence="1">
    <location>
        <begin position="140"/>
        <end position="168"/>
    </location>
</feature>
<evidence type="ECO:0000313" key="3">
    <source>
        <dbReference type="EMBL" id="MTV29828.1"/>
    </source>
</evidence>
<evidence type="ECO:0000256" key="1">
    <source>
        <dbReference type="SAM" id="Phobius"/>
    </source>
</evidence>
<accession>A0A6N8DHZ9</accession>
<feature type="transmembrane region" description="Helical" evidence="1">
    <location>
        <begin position="274"/>
        <end position="293"/>
    </location>
</feature>
<dbReference type="Pfam" id="PF01757">
    <property type="entry name" value="Acyl_transf_3"/>
    <property type="match status" value="1"/>
</dbReference>
<dbReference type="AlphaFoldDB" id="A0A6N8DHZ9"/>
<dbReference type="RefSeq" id="WP_155444471.1">
    <property type="nucleotide sequence ID" value="NZ_JAOQNR010000001.1"/>
</dbReference>
<feature type="transmembrane region" description="Helical" evidence="1">
    <location>
        <begin position="175"/>
        <end position="196"/>
    </location>
</feature>
<dbReference type="PANTHER" id="PTHR23028:SF53">
    <property type="entry name" value="ACYL_TRANSF_3 DOMAIN-CONTAINING PROTEIN"/>
    <property type="match status" value="1"/>
</dbReference>
<reference evidence="3 4" key="1">
    <citation type="submission" date="2019-11" db="EMBL/GenBank/DDBJ databases">
        <title>Whole-genome sequence of a Rhodoblastus acidophilus DSM 142.</title>
        <authorList>
            <person name="Kyndt J.A."/>
            <person name="Meyer T.E."/>
        </authorList>
    </citation>
    <scope>NUCLEOTIDE SEQUENCE [LARGE SCALE GENOMIC DNA]</scope>
    <source>
        <strain evidence="3 4">DSM 142</strain>
    </source>
</reference>